<reference evidence="1 2" key="1">
    <citation type="submission" date="2016-07" db="EMBL/GenBank/DDBJ databases">
        <title>Bacillus oceanisediminis whole genome.</title>
        <authorList>
            <person name="Pal Y."/>
            <person name="Verma A."/>
            <person name="Mual P."/>
            <person name="Srinivasan K."/>
        </authorList>
    </citation>
    <scope>NUCLEOTIDE SEQUENCE [LARGE SCALE GENOMIC DNA]</scope>
    <source>
        <strain evidence="1 2">Bhandara28</strain>
    </source>
</reference>
<gene>
    <name evidence="1" type="ORF">BBV17_08815</name>
</gene>
<dbReference type="EMBL" id="MBRJ01000005">
    <property type="protein sequence ID" value="OHX50547.1"/>
    <property type="molecule type" value="Genomic_DNA"/>
</dbReference>
<name>A0ABX3CZK6_9BACI</name>
<evidence type="ECO:0000313" key="2">
    <source>
        <dbReference type="Proteomes" id="UP000180194"/>
    </source>
</evidence>
<sequence>MPLPAALGGGKMEETIFITTTPSYFNSPFHPMPLGKNNKHKKNEPVQVRFEKVSEEVCPNKMICKTCSSEWTKALFR</sequence>
<proteinExistence type="predicted"/>
<organism evidence="1 2">
    <name type="scientific">Cytobacillus oceanisediminis</name>
    <dbReference type="NCBI Taxonomy" id="665099"/>
    <lineage>
        <taxon>Bacteria</taxon>
        <taxon>Bacillati</taxon>
        <taxon>Bacillota</taxon>
        <taxon>Bacilli</taxon>
        <taxon>Bacillales</taxon>
        <taxon>Bacillaceae</taxon>
        <taxon>Cytobacillus</taxon>
    </lineage>
</organism>
<comment type="caution">
    <text evidence="1">The sequence shown here is derived from an EMBL/GenBank/DDBJ whole genome shotgun (WGS) entry which is preliminary data.</text>
</comment>
<dbReference type="Proteomes" id="UP000180194">
    <property type="component" value="Unassembled WGS sequence"/>
</dbReference>
<keyword evidence="2" id="KW-1185">Reference proteome</keyword>
<accession>A0ABX3CZK6</accession>
<evidence type="ECO:0000313" key="1">
    <source>
        <dbReference type="EMBL" id="OHX50547.1"/>
    </source>
</evidence>
<protein>
    <submittedName>
        <fullName evidence="1">Uncharacterized protein</fullName>
    </submittedName>
</protein>